<dbReference type="InterPro" id="IPR041496">
    <property type="entry name" value="YitH/HolE_GNAT"/>
</dbReference>
<dbReference type="Pfam" id="PF18014">
    <property type="entry name" value="Acetyltransf_18"/>
    <property type="match status" value="1"/>
</dbReference>
<dbReference type="InterPro" id="IPR016181">
    <property type="entry name" value="Acyl_CoA_acyltransferase"/>
</dbReference>
<dbReference type="PANTHER" id="PTHR47237">
    <property type="entry name" value="SLL0310 PROTEIN"/>
    <property type="match status" value="1"/>
</dbReference>
<accession>A0ABZ2V298</accession>
<dbReference type="InterPro" id="IPR000182">
    <property type="entry name" value="GNAT_dom"/>
</dbReference>
<dbReference type="InterPro" id="IPR052729">
    <property type="entry name" value="Acyl/Acetyltrans_Enzymes"/>
</dbReference>
<dbReference type="CDD" id="cd04301">
    <property type="entry name" value="NAT_SF"/>
    <property type="match status" value="1"/>
</dbReference>
<dbReference type="PANTHER" id="PTHR47237:SF1">
    <property type="entry name" value="SLL0310 PROTEIN"/>
    <property type="match status" value="1"/>
</dbReference>
<dbReference type="Gene3D" id="3.40.630.90">
    <property type="match status" value="1"/>
</dbReference>
<dbReference type="Proteomes" id="UP001440612">
    <property type="component" value="Chromosome"/>
</dbReference>
<organism evidence="2 3">
    <name type="scientific">Yoonia phaeophyticola</name>
    <dbReference type="NCBI Taxonomy" id="3137369"/>
    <lineage>
        <taxon>Bacteria</taxon>
        <taxon>Pseudomonadati</taxon>
        <taxon>Pseudomonadota</taxon>
        <taxon>Alphaproteobacteria</taxon>
        <taxon>Rhodobacterales</taxon>
        <taxon>Paracoccaceae</taxon>
        <taxon>Yoonia</taxon>
    </lineage>
</organism>
<keyword evidence="2" id="KW-0808">Transferase</keyword>
<reference evidence="3" key="1">
    <citation type="submission" date="2024-04" db="EMBL/GenBank/DDBJ databases">
        <title>Phylogenomic analyses of a clade within the roseobacter group suggest taxonomic reassignments of species of the genera Aestuariivita, Citreicella, Loktanella, Nautella, Pelagibaca, Ruegeria, Thalassobius, Thiobacimonas and Tropicibacter, and the proposal o.</title>
        <authorList>
            <person name="Jeon C.O."/>
        </authorList>
    </citation>
    <scope>NUCLEOTIDE SEQUENCE [LARGE SCALE GENOMIC DNA]</scope>
    <source>
        <strain evidence="3">BS5-3</strain>
    </source>
</reference>
<gene>
    <name evidence="2" type="ORF">AABB29_10735</name>
</gene>
<dbReference type="GO" id="GO:0016746">
    <property type="term" value="F:acyltransferase activity"/>
    <property type="evidence" value="ECO:0007669"/>
    <property type="project" value="UniProtKB-KW"/>
</dbReference>
<proteinExistence type="predicted"/>
<dbReference type="RefSeq" id="WP_341365531.1">
    <property type="nucleotide sequence ID" value="NZ_CP150951.2"/>
</dbReference>
<sequence>MITYRNAQAHELDTILDWAAAEGWNPGLDDAAAFWAADPGGFFVAVDGVRPVAAISVVNHTDHFAFLGLYIVTPNYRGRGVGYALWQHALAHAGTRTVGLDGVQEQQANYAASGFVHAGGTTRFAGAVMAQPVSARLATAADIPDLIGREADVTGVHKPAYLGAWFTNTADRKTLLLGGGICTIRKCRSGAKIGPLIAPDLVTARDLIGQAAGYFGPDVIIDVPDAAGGLTGLCNDLGLTPGFQTARMYRGAAPAACGDIFAVTSLELG</sequence>
<evidence type="ECO:0000313" key="3">
    <source>
        <dbReference type="Proteomes" id="UP001440612"/>
    </source>
</evidence>
<dbReference type="Pfam" id="PF00583">
    <property type="entry name" value="Acetyltransf_1"/>
    <property type="match status" value="1"/>
</dbReference>
<name>A0ABZ2V298_9RHOB</name>
<evidence type="ECO:0000259" key="1">
    <source>
        <dbReference type="PROSITE" id="PS51186"/>
    </source>
</evidence>
<dbReference type="EC" id="2.3.1.-" evidence="2"/>
<dbReference type="EMBL" id="CP150951">
    <property type="protein sequence ID" value="WZC47411.1"/>
    <property type="molecule type" value="Genomic_DNA"/>
</dbReference>
<keyword evidence="3" id="KW-1185">Reference proteome</keyword>
<evidence type="ECO:0000313" key="2">
    <source>
        <dbReference type="EMBL" id="WZC47411.1"/>
    </source>
</evidence>
<feature type="domain" description="N-acetyltransferase" evidence="1">
    <location>
        <begin position="2"/>
        <end position="134"/>
    </location>
</feature>
<dbReference type="Gene3D" id="3.40.630.30">
    <property type="match status" value="1"/>
</dbReference>
<dbReference type="SUPFAM" id="SSF55729">
    <property type="entry name" value="Acyl-CoA N-acyltransferases (Nat)"/>
    <property type="match status" value="1"/>
</dbReference>
<protein>
    <submittedName>
        <fullName evidence="2">GNAT family N-acetyltransferase</fullName>
        <ecNumber evidence="2">2.3.1.-</ecNumber>
    </submittedName>
</protein>
<keyword evidence="2" id="KW-0012">Acyltransferase</keyword>
<dbReference type="PROSITE" id="PS51186">
    <property type="entry name" value="GNAT"/>
    <property type="match status" value="1"/>
</dbReference>